<feature type="transmembrane region" description="Helical" evidence="1">
    <location>
        <begin position="294"/>
        <end position="316"/>
    </location>
</feature>
<dbReference type="PANTHER" id="PTHR35043:SF7">
    <property type="entry name" value="TRANSCRIPTION FACTOR DOMAIN-CONTAINING PROTEIN"/>
    <property type="match status" value="1"/>
</dbReference>
<reference evidence="3" key="1">
    <citation type="submission" date="2020-05" db="EMBL/GenBank/DDBJ databases">
        <title>Mycena genomes resolve the evolution of fungal bioluminescence.</title>
        <authorList>
            <person name="Tsai I.J."/>
        </authorList>
    </citation>
    <scope>NUCLEOTIDE SEQUENCE</scope>
    <source>
        <strain evidence="3">160909Yilan</strain>
    </source>
</reference>
<organism evidence="3 4">
    <name type="scientific">Mycena sanguinolenta</name>
    <dbReference type="NCBI Taxonomy" id="230812"/>
    <lineage>
        <taxon>Eukaryota</taxon>
        <taxon>Fungi</taxon>
        <taxon>Dikarya</taxon>
        <taxon>Basidiomycota</taxon>
        <taxon>Agaricomycotina</taxon>
        <taxon>Agaricomycetes</taxon>
        <taxon>Agaricomycetidae</taxon>
        <taxon>Agaricales</taxon>
        <taxon>Marasmiineae</taxon>
        <taxon>Mycenaceae</taxon>
        <taxon>Mycena</taxon>
    </lineage>
</organism>
<gene>
    <name evidence="3" type="ORF">MSAN_01338900</name>
</gene>
<dbReference type="OrthoDB" id="9451547at2759"/>
<keyword evidence="1" id="KW-1133">Transmembrane helix</keyword>
<evidence type="ECO:0000256" key="2">
    <source>
        <dbReference type="SAM" id="SignalP"/>
    </source>
</evidence>
<evidence type="ECO:0000256" key="1">
    <source>
        <dbReference type="SAM" id="Phobius"/>
    </source>
</evidence>
<keyword evidence="1" id="KW-0812">Transmembrane</keyword>
<evidence type="ECO:0000313" key="4">
    <source>
        <dbReference type="Proteomes" id="UP000623467"/>
    </source>
</evidence>
<protein>
    <submittedName>
        <fullName evidence="3">Uncharacterized protein</fullName>
    </submittedName>
</protein>
<name>A0A8H7D0I3_9AGAR</name>
<dbReference type="Proteomes" id="UP000623467">
    <property type="component" value="Unassembled WGS sequence"/>
</dbReference>
<feature type="transmembrane region" description="Helical" evidence="1">
    <location>
        <begin position="328"/>
        <end position="353"/>
    </location>
</feature>
<feature type="transmembrane region" description="Helical" evidence="1">
    <location>
        <begin position="365"/>
        <end position="390"/>
    </location>
</feature>
<feature type="transmembrane region" description="Helical" evidence="1">
    <location>
        <begin position="194"/>
        <end position="214"/>
    </location>
</feature>
<accession>A0A8H7D0I3</accession>
<keyword evidence="4" id="KW-1185">Reference proteome</keyword>
<evidence type="ECO:0000313" key="3">
    <source>
        <dbReference type="EMBL" id="KAF7357429.1"/>
    </source>
</evidence>
<proteinExistence type="predicted"/>
<feature type="signal peptide" evidence="2">
    <location>
        <begin position="1"/>
        <end position="19"/>
    </location>
</feature>
<feature type="transmembrane region" description="Helical" evidence="1">
    <location>
        <begin position="80"/>
        <end position="100"/>
    </location>
</feature>
<dbReference type="EMBL" id="JACAZH010000010">
    <property type="protein sequence ID" value="KAF7357429.1"/>
    <property type="molecule type" value="Genomic_DNA"/>
</dbReference>
<feature type="transmembrane region" description="Helical" evidence="1">
    <location>
        <begin position="39"/>
        <end position="59"/>
    </location>
</feature>
<dbReference type="PANTHER" id="PTHR35043">
    <property type="entry name" value="TRANSCRIPTION FACTOR DOMAIN-CONTAINING PROTEIN"/>
    <property type="match status" value="1"/>
</dbReference>
<comment type="caution">
    <text evidence="3">The sequence shown here is derived from an EMBL/GenBank/DDBJ whole genome shotgun (WGS) entry which is preliminary data.</text>
</comment>
<sequence>MLLILPLVYLLAGHRVVSGLPLVSLDESVSCDSNVNSRSLFTILSGCLVTVFACTWVSVHPNVPPPNQSKLALFGRRLGLMLVAVVAPELIAGFAARQFLDARWFAKEYSVSITHGFFFAMGGFVSQGHHPIATHEQLRSHPEYAAAIQHFKNEDIEDKSKGDFLSKGVALIQGLWFIAQCLARVHQCLPLTQLEVATLAFQFVSVFIWVLWWYKPLDVQQPILIGPTDELVARAKRKASIVSVADVFEPIVLGVCSTFDPVTSTSVPAFWSTHGFEFDSSDIGFQIARFVRYFFIQFLTGTIFGIIHCAAWTALFPSTHERLLWRSCSLVVASVPLVLAVSPIMAMLFKWLVRNYITFKGVFEVVAGIVSGIAIWAYVVARLILIALAFTTLRTLPSDAFVDVNWTAYIPHF</sequence>
<keyword evidence="1" id="KW-0472">Membrane</keyword>
<dbReference type="AlphaFoldDB" id="A0A8H7D0I3"/>
<feature type="chain" id="PRO_5034570442" evidence="2">
    <location>
        <begin position="20"/>
        <end position="413"/>
    </location>
</feature>
<keyword evidence="2" id="KW-0732">Signal</keyword>